<dbReference type="Pfam" id="PF00672">
    <property type="entry name" value="HAMP"/>
    <property type="match status" value="1"/>
</dbReference>
<dbReference type="AlphaFoldDB" id="A0A366ED86"/>
<comment type="subcellular location">
    <subcellularLocation>
        <location evidence="1">Cell membrane</location>
    </subcellularLocation>
</comment>
<evidence type="ECO:0000256" key="5">
    <source>
        <dbReference type="ARBA" id="ARBA00029447"/>
    </source>
</evidence>
<dbReference type="OrthoDB" id="9804712at2"/>
<feature type="domain" description="HAMP" evidence="10">
    <location>
        <begin position="224"/>
        <end position="277"/>
    </location>
</feature>
<keyword evidence="4 6" id="KW-0807">Transducer</keyword>
<dbReference type="PROSITE" id="PS50111">
    <property type="entry name" value="CHEMOTAXIS_TRANSDUC_2"/>
    <property type="match status" value="1"/>
</dbReference>
<sequence length="582" mass="64935">MQLLITIKERIFCVFQHFHWRNQSINQKMMSAATISFMLYLVAAGFIGIYINHLTSDVNHINHDSDLAVNVTEIQSLIHEKDIRIADYITFLRAEDKSSYRELRTELDNLLQDVVSQVNDATVKESLAKIQANNDKMDQLFTNDIIPSVVRGDEEIYTDARMEISTLREENWSILTDIRTLILEQREDTVAQTQTNVTLALIILAASFVVATFISGAIMYLIGRRLRGQLQEAVSFSNQMANGDLTNQMISHEGNDEIGQLFDSFDVMRAEINKMVTKINALSQDVEANSIQMNGQASEVVASSEEVAATMEQLLQISKKQDTLTRDMKDLIEQFDQKMADATEQGEKLKQSSSHITSITQVGNHTMETAIDKMVEIDAIIHTSVQKMKAFDDRLQHITTLVDVIKGIASQTNLLSLNAAIEAERAGEHGKGFAVVAQEVRKLSQEVSDSVTEITSTIGKVQEESASVYQELNTGYQTVTIGKQQIQETGANFSTIKHELEDTDQAIQVISEHINSLHAHNKSINEAITTIATISKEFVEGINQTTSASINQKDELEEVSSNATELQAHAVDLTKAISYFNV</sequence>
<evidence type="ECO:0000256" key="8">
    <source>
        <dbReference type="SAM" id="Phobius"/>
    </source>
</evidence>
<comment type="caution">
    <text evidence="11">The sequence shown here is derived from an EMBL/GenBank/DDBJ whole genome shotgun (WGS) entry which is preliminary data.</text>
</comment>
<evidence type="ECO:0000256" key="6">
    <source>
        <dbReference type="PROSITE-ProRule" id="PRU00284"/>
    </source>
</evidence>
<dbReference type="Gene3D" id="1.10.287.950">
    <property type="entry name" value="Methyl-accepting chemotaxis protein"/>
    <property type="match status" value="1"/>
</dbReference>
<evidence type="ECO:0000259" key="10">
    <source>
        <dbReference type="PROSITE" id="PS50885"/>
    </source>
</evidence>
<dbReference type="InterPro" id="IPR004089">
    <property type="entry name" value="MCPsignal_dom"/>
</dbReference>
<keyword evidence="12" id="KW-1185">Reference proteome</keyword>
<keyword evidence="8" id="KW-0812">Transmembrane</keyword>
<dbReference type="STRING" id="200904.GCA_900168775_00318"/>
<evidence type="ECO:0000256" key="4">
    <source>
        <dbReference type="ARBA" id="ARBA00023224"/>
    </source>
</evidence>
<dbReference type="SMART" id="SM00283">
    <property type="entry name" value="MA"/>
    <property type="match status" value="1"/>
</dbReference>
<evidence type="ECO:0000256" key="1">
    <source>
        <dbReference type="ARBA" id="ARBA00004236"/>
    </source>
</evidence>
<protein>
    <submittedName>
        <fullName evidence="11">Methyl-accepting chemotaxis protein</fullName>
    </submittedName>
</protein>
<dbReference type="PANTHER" id="PTHR32089">
    <property type="entry name" value="METHYL-ACCEPTING CHEMOTAXIS PROTEIN MCPB"/>
    <property type="match status" value="1"/>
</dbReference>
<reference evidence="11 12" key="1">
    <citation type="submission" date="2018-06" db="EMBL/GenBank/DDBJ databases">
        <title>Genomic Encyclopedia of Type Strains, Phase IV (KMG-IV): sequencing the most valuable type-strain genomes for metagenomic binning, comparative biology and taxonomic classification.</title>
        <authorList>
            <person name="Goeker M."/>
        </authorList>
    </citation>
    <scope>NUCLEOTIDE SEQUENCE [LARGE SCALE GENOMIC DNA]</scope>
    <source>
        <strain evidence="11 12">DSM 15140</strain>
    </source>
</reference>
<dbReference type="Pfam" id="PF00015">
    <property type="entry name" value="MCPsignal"/>
    <property type="match status" value="1"/>
</dbReference>
<dbReference type="InterPro" id="IPR003660">
    <property type="entry name" value="HAMP_dom"/>
</dbReference>
<feature type="coiled-coil region" evidence="7">
    <location>
        <begin position="93"/>
        <end position="120"/>
    </location>
</feature>
<dbReference type="Proteomes" id="UP000252254">
    <property type="component" value="Unassembled WGS sequence"/>
</dbReference>
<accession>A0A366ED86</accession>
<keyword evidence="8" id="KW-1133">Transmembrane helix</keyword>
<organism evidence="11 12">
    <name type="scientific">Paraliobacillus ryukyuensis</name>
    <dbReference type="NCBI Taxonomy" id="200904"/>
    <lineage>
        <taxon>Bacteria</taxon>
        <taxon>Bacillati</taxon>
        <taxon>Bacillota</taxon>
        <taxon>Bacilli</taxon>
        <taxon>Bacillales</taxon>
        <taxon>Bacillaceae</taxon>
        <taxon>Paraliobacillus</taxon>
    </lineage>
</organism>
<dbReference type="GO" id="GO:0005886">
    <property type="term" value="C:plasma membrane"/>
    <property type="evidence" value="ECO:0007669"/>
    <property type="project" value="UniProtKB-SubCell"/>
</dbReference>
<proteinExistence type="inferred from homology"/>
<evidence type="ECO:0000313" key="11">
    <source>
        <dbReference type="EMBL" id="RBP00283.1"/>
    </source>
</evidence>
<keyword evidence="3 8" id="KW-0472">Membrane</keyword>
<dbReference type="CDD" id="cd06225">
    <property type="entry name" value="HAMP"/>
    <property type="match status" value="1"/>
</dbReference>
<evidence type="ECO:0000256" key="2">
    <source>
        <dbReference type="ARBA" id="ARBA00022475"/>
    </source>
</evidence>
<dbReference type="Gene3D" id="6.10.340.10">
    <property type="match status" value="1"/>
</dbReference>
<evidence type="ECO:0000313" key="12">
    <source>
        <dbReference type="Proteomes" id="UP000252254"/>
    </source>
</evidence>
<dbReference type="SUPFAM" id="SSF58104">
    <property type="entry name" value="Methyl-accepting chemotaxis protein (MCP) signaling domain"/>
    <property type="match status" value="1"/>
</dbReference>
<gene>
    <name evidence="11" type="ORF">DES48_10243</name>
</gene>
<name>A0A366ED86_9BACI</name>
<feature type="coiled-coil region" evidence="7">
    <location>
        <begin position="325"/>
        <end position="352"/>
    </location>
</feature>
<feature type="transmembrane region" description="Helical" evidence="8">
    <location>
        <begin position="29"/>
        <end position="51"/>
    </location>
</feature>
<evidence type="ECO:0000256" key="7">
    <source>
        <dbReference type="SAM" id="Coils"/>
    </source>
</evidence>
<evidence type="ECO:0000256" key="3">
    <source>
        <dbReference type="ARBA" id="ARBA00023136"/>
    </source>
</evidence>
<dbReference type="GO" id="GO:0007165">
    <property type="term" value="P:signal transduction"/>
    <property type="evidence" value="ECO:0007669"/>
    <property type="project" value="UniProtKB-KW"/>
</dbReference>
<dbReference type="PROSITE" id="PS50885">
    <property type="entry name" value="HAMP"/>
    <property type="match status" value="1"/>
</dbReference>
<dbReference type="SMART" id="SM00304">
    <property type="entry name" value="HAMP"/>
    <property type="match status" value="1"/>
</dbReference>
<dbReference type="RefSeq" id="WP_113866923.1">
    <property type="nucleotide sequence ID" value="NZ_BAABQN010000002.1"/>
</dbReference>
<dbReference type="EMBL" id="QNRI01000002">
    <property type="protein sequence ID" value="RBP00283.1"/>
    <property type="molecule type" value="Genomic_DNA"/>
</dbReference>
<keyword evidence="2" id="KW-1003">Cell membrane</keyword>
<evidence type="ECO:0000259" key="9">
    <source>
        <dbReference type="PROSITE" id="PS50111"/>
    </source>
</evidence>
<comment type="similarity">
    <text evidence="5">Belongs to the methyl-accepting chemotaxis (MCP) protein family.</text>
</comment>
<feature type="domain" description="Methyl-accepting transducer" evidence="9">
    <location>
        <begin position="296"/>
        <end position="532"/>
    </location>
</feature>
<dbReference type="PANTHER" id="PTHR32089:SF112">
    <property type="entry name" value="LYSOZYME-LIKE PROTEIN-RELATED"/>
    <property type="match status" value="1"/>
</dbReference>
<feature type="transmembrane region" description="Helical" evidence="8">
    <location>
        <begin position="199"/>
        <end position="222"/>
    </location>
</feature>
<keyword evidence="7" id="KW-0175">Coiled coil</keyword>